<evidence type="ECO:0000256" key="3">
    <source>
        <dbReference type="SAM" id="MobiDB-lite"/>
    </source>
</evidence>
<gene>
    <name evidence="4" type="ORF">NMN56_032125</name>
</gene>
<dbReference type="InterPro" id="IPR050963">
    <property type="entry name" value="Sirohydro_Cobaltochel/CbiX"/>
</dbReference>
<evidence type="ECO:0000313" key="4">
    <source>
        <dbReference type="EMBL" id="MDJ1136515.1"/>
    </source>
</evidence>
<dbReference type="Gene3D" id="3.40.50.1400">
    <property type="match status" value="2"/>
</dbReference>
<reference evidence="4 5" key="1">
    <citation type="submission" date="2023-05" db="EMBL/GenBank/DDBJ databases">
        <title>Streptantibioticus silvisoli sp. nov., acidotolerant actinomycetes 1 from pine litter.</title>
        <authorList>
            <person name="Swiecimska M."/>
            <person name="Golinska P."/>
            <person name="Sangal V."/>
            <person name="Wachnowicz B."/>
            <person name="Goodfellow M."/>
        </authorList>
    </citation>
    <scope>NUCLEOTIDE SEQUENCE [LARGE SCALE GENOMIC DNA]</scope>
    <source>
        <strain evidence="4 5">DSM 42109</strain>
    </source>
</reference>
<dbReference type="Proteomes" id="UP001214441">
    <property type="component" value="Unassembled WGS sequence"/>
</dbReference>
<feature type="compositionally biased region" description="Pro residues" evidence="3">
    <location>
        <begin position="266"/>
        <end position="276"/>
    </location>
</feature>
<dbReference type="PANTHER" id="PTHR33542">
    <property type="entry name" value="SIROHYDROCHLORIN FERROCHELATASE, CHLOROPLASTIC"/>
    <property type="match status" value="1"/>
</dbReference>
<feature type="region of interest" description="Disordered" evidence="3">
    <location>
        <begin position="229"/>
        <end position="288"/>
    </location>
</feature>
<dbReference type="PANTHER" id="PTHR33542:SF5">
    <property type="entry name" value="FERROCHELATASE CHE1"/>
    <property type="match status" value="1"/>
</dbReference>
<evidence type="ECO:0000313" key="5">
    <source>
        <dbReference type="Proteomes" id="UP001214441"/>
    </source>
</evidence>
<sequence length="288" mass="28979">MGERSAPGPSVLLVVHGTRREAGARVAETLRCALTRRTGRAVHLAHADVRAPDVAGALARLPGPVTLVPAFLASGYHVRTDIPAQIERAGRTDVHVTPPLGPAPALLPALVDRLAESGARTFGYGDALVLAGAGSSDPGARAEVEGMAGRLGRLLSCPVSVGWAATSAPSVADTVARLRAEGARHIAVATWLLAPGLFADRLHTAGADTVAAPLAAHPAVVALLAERATDGPPASGSAPAPKRGAVPAPVSAAAVSPAPVREPASVPVPAPMPMPMPTAVGERRTARA</sequence>
<evidence type="ECO:0000256" key="2">
    <source>
        <dbReference type="ARBA" id="ARBA00023239"/>
    </source>
</evidence>
<keyword evidence="2" id="KW-0456">Lyase</keyword>
<dbReference type="InterPro" id="IPR002762">
    <property type="entry name" value="CbiX-like"/>
</dbReference>
<keyword evidence="5" id="KW-1185">Reference proteome</keyword>
<organism evidence="4 5">
    <name type="scientific">Streptomyces iconiensis</name>
    <dbReference type="NCBI Taxonomy" id="1384038"/>
    <lineage>
        <taxon>Bacteria</taxon>
        <taxon>Bacillati</taxon>
        <taxon>Actinomycetota</taxon>
        <taxon>Actinomycetes</taxon>
        <taxon>Kitasatosporales</taxon>
        <taxon>Streptomycetaceae</taxon>
        <taxon>Streptomyces</taxon>
    </lineage>
</organism>
<accession>A0ABT7A5B2</accession>
<proteinExistence type="predicted"/>
<keyword evidence="1" id="KW-0479">Metal-binding</keyword>
<dbReference type="EMBL" id="JANCPR020000041">
    <property type="protein sequence ID" value="MDJ1136515.1"/>
    <property type="molecule type" value="Genomic_DNA"/>
</dbReference>
<dbReference type="CDD" id="cd03416">
    <property type="entry name" value="CbiX_SirB_N"/>
    <property type="match status" value="1"/>
</dbReference>
<comment type="caution">
    <text evidence="4">The sequence shown here is derived from an EMBL/GenBank/DDBJ whole genome shotgun (WGS) entry which is preliminary data.</text>
</comment>
<evidence type="ECO:0000256" key="1">
    <source>
        <dbReference type="ARBA" id="ARBA00022723"/>
    </source>
</evidence>
<dbReference type="SUPFAM" id="SSF53800">
    <property type="entry name" value="Chelatase"/>
    <property type="match status" value="1"/>
</dbReference>
<name>A0ABT7A5B2_9ACTN</name>
<feature type="compositionally biased region" description="Low complexity" evidence="3">
    <location>
        <begin position="229"/>
        <end position="265"/>
    </location>
</feature>
<dbReference type="Pfam" id="PF01903">
    <property type="entry name" value="CbiX"/>
    <property type="match status" value="2"/>
</dbReference>
<dbReference type="RefSeq" id="WP_274041840.1">
    <property type="nucleotide sequence ID" value="NZ_JANCPR020000041.1"/>
</dbReference>
<protein>
    <submittedName>
        <fullName evidence="4">Sirohydrochlorin chelatase</fullName>
    </submittedName>
</protein>